<reference evidence="1 2" key="1">
    <citation type="submission" date="2024-01" db="EMBL/GenBank/DDBJ databases">
        <title>Genome assemblies of Stephania.</title>
        <authorList>
            <person name="Yang L."/>
        </authorList>
    </citation>
    <scope>NUCLEOTIDE SEQUENCE [LARGE SCALE GENOMIC DNA]</scope>
    <source>
        <strain evidence="1">YNDBR</strain>
        <tissue evidence="1">Leaf</tissue>
    </source>
</reference>
<name>A0AAP0JIX6_9MAGN</name>
<proteinExistence type="predicted"/>
<comment type="caution">
    <text evidence="1">The sequence shown here is derived from an EMBL/GenBank/DDBJ whole genome shotgun (WGS) entry which is preliminary data.</text>
</comment>
<dbReference type="EMBL" id="JBBNAF010000006">
    <property type="protein sequence ID" value="KAK9134674.1"/>
    <property type="molecule type" value="Genomic_DNA"/>
</dbReference>
<evidence type="ECO:0000313" key="2">
    <source>
        <dbReference type="Proteomes" id="UP001420932"/>
    </source>
</evidence>
<dbReference type="AlphaFoldDB" id="A0AAP0JIX6"/>
<dbReference type="Proteomes" id="UP001420932">
    <property type="component" value="Unassembled WGS sequence"/>
</dbReference>
<accession>A0AAP0JIX6</accession>
<protein>
    <submittedName>
        <fullName evidence="1">Uncharacterized protein</fullName>
    </submittedName>
</protein>
<sequence length="61" mass="6844">MSLVPEVYESGISETLKAKAKSDPSPALSLSKKLQIEAYFIFSKLFINQCRVKGFGFEEKN</sequence>
<keyword evidence="2" id="KW-1185">Reference proteome</keyword>
<organism evidence="1 2">
    <name type="scientific">Stephania yunnanensis</name>
    <dbReference type="NCBI Taxonomy" id="152371"/>
    <lineage>
        <taxon>Eukaryota</taxon>
        <taxon>Viridiplantae</taxon>
        <taxon>Streptophyta</taxon>
        <taxon>Embryophyta</taxon>
        <taxon>Tracheophyta</taxon>
        <taxon>Spermatophyta</taxon>
        <taxon>Magnoliopsida</taxon>
        <taxon>Ranunculales</taxon>
        <taxon>Menispermaceae</taxon>
        <taxon>Menispermoideae</taxon>
        <taxon>Cissampelideae</taxon>
        <taxon>Stephania</taxon>
    </lineage>
</organism>
<gene>
    <name evidence="1" type="ORF">Syun_014004</name>
</gene>
<evidence type="ECO:0000313" key="1">
    <source>
        <dbReference type="EMBL" id="KAK9134674.1"/>
    </source>
</evidence>